<dbReference type="EMBL" id="ADBL01000098">
    <property type="status" value="NOT_ANNOTATED_CDS"/>
    <property type="molecule type" value="Genomic_DNA"/>
</dbReference>
<dbReference type="Pfam" id="PF01212">
    <property type="entry name" value="Beta_elim_lyase"/>
    <property type="match status" value="1"/>
</dbReference>
<reference evidence="8" key="4">
    <citation type="journal article" date="2015" name="G3 (Bethesda)">
        <title>Genome sequences of three phytopathogenic species of the Magnaporthaceae family of fungi.</title>
        <authorList>
            <person name="Okagaki L.H."/>
            <person name="Nunes C.C."/>
            <person name="Sailsbery J."/>
            <person name="Clay B."/>
            <person name="Brown D."/>
            <person name="John T."/>
            <person name="Oh Y."/>
            <person name="Young N."/>
            <person name="Fitzgerald M."/>
            <person name="Haas B.J."/>
            <person name="Zeng Q."/>
            <person name="Young S."/>
            <person name="Adiconis X."/>
            <person name="Fan L."/>
            <person name="Levin J.Z."/>
            <person name="Mitchell T.K."/>
            <person name="Okubara P.A."/>
            <person name="Farman M.L."/>
            <person name="Kohn L.M."/>
            <person name="Birren B."/>
            <person name="Ma L.-J."/>
            <person name="Dean R.A."/>
        </authorList>
    </citation>
    <scope>NUCLEOTIDE SEQUENCE</scope>
    <source>
        <strain evidence="8">ATCC 64411 / 73-15</strain>
    </source>
</reference>
<organism evidence="8 9">
    <name type="scientific">Magnaporthiopsis poae (strain ATCC 64411 / 73-15)</name>
    <name type="common">Kentucky bluegrass fungus</name>
    <name type="synonym">Magnaporthe poae</name>
    <dbReference type="NCBI Taxonomy" id="644358"/>
    <lineage>
        <taxon>Eukaryota</taxon>
        <taxon>Fungi</taxon>
        <taxon>Dikarya</taxon>
        <taxon>Ascomycota</taxon>
        <taxon>Pezizomycotina</taxon>
        <taxon>Sordariomycetes</taxon>
        <taxon>Sordariomycetidae</taxon>
        <taxon>Magnaporthales</taxon>
        <taxon>Magnaporthaceae</taxon>
        <taxon>Magnaporthiopsis</taxon>
    </lineage>
</organism>
<dbReference type="OMA" id="VQTNIVI"/>
<sequence>MERLGWTVEAGVGIIVGKASRSRPHMQVWRPVAVCGVRCGPALGLNLGPSFNALVRGYHRFRPPSTDQTWYRTRGIGATLQNGPLPPPLLSIDDTRHRHRRRPISLSTPASVQSYSTDMSPGAALQPASGVTPVVPATNGKVTSAWVGHHGAAGFDFRSDTMTTPTPAMLEAIQNCTLLDDVLQEDPTTNELEEYCARITGKEAALFVLSGTMGNQLALRALLTQPPYSVLCDDRSHIYRYEAGGVSSLTGAMIKPVKARNGLYLTRDEIAGQADLDSDVHTCPTRVISLENTLGGLVMPLDEARRISDFARESGVRVHCDGARLWEAVASGAGSLLGYAACFDTISLCFSKGLGAPVGSILVGPKDVVDRARWVRKAIGGGVRQGGLLTAAARVALAETFGPDPDGRAGLLGHSHKLAKEVEAMWAGLGGKVQIPVQTNMCWLDLDAAGISSKRFAEIGREEGLRLFGNRLIIHYQIYLNRDKAIPRLKRVMERAMAEGGGRPLETNGGGPKSQYQDH</sequence>
<dbReference type="GO" id="GO:0006567">
    <property type="term" value="P:L-threonine catabolic process"/>
    <property type="evidence" value="ECO:0007669"/>
    <property type="project" value="TreeGrafter"/>
</dbReference>
<dbReference type="Gene3D" id="3.40.640.10">
    <property type="entry name" value="Type I PLP-dependent aspartate aminotransferase-like (Major domain)"/>
    <property type="match status" value="1"/>
</dbReference>
<dbReference type="Proteomes" id="UP000011715">
    <property type="component" value="Unassembled WGS sequence"/>
</dbReference>
<dbReference type="STRING" id="644358.A0A0C4DKY9"/>
<evidence type="ECO:0000256" key="5">
    <source>
        <dbReference type="SAM" id="MobiDB-lite"/>
    </source>
</evidence>
<keyword evidence="9" id="KW-1185">Reference proteome</keyword>
<keyword evidence="4" id="KW-0456">Lyase</keyword>
<dbReference type="InterPro" id="IPR015421">
    <property type="entry name" value="PyrdxlP-dep_Trfase_major"/>
</dbReference>
<dbReference type="PANTHER" id="PTHR48097:SF9">
    <property type="entry name" value="L-THREONINE ALDOLASE"/>
    <property type="match status" value="1"/>
</dbReference>
<dbReference type="InterPro" id="IPR015424">
    <property type="entry name" value="PyrdxlP-dep_Trfase"/>
</dbReference>
<reference evidence="7" key="3">
    <citation type="submission" date="2011-03" db="EMBL/GenBank/DDBJ databases">
        <title>Annotation of Magnaporthe poae ATCC 64411.</title>
        <authorList>
            <person name="Ma L.-J."/>
            <person name="Dead R."/>
            <person name="Young S.K."/>
            <person name="Zeng Q."/>
            <person name="Gargeya S."/>
            <person name="Fitzgerald M."/>
            <person name="Haas B."/>
            <person name="Abouelleil A."/>
            <person name="Alvarado L."/>
            <person name="Arachchi H.M."/>
            <person name="Berlin A."/>
            <person name="Brown A."/>
            <person name="Chapman S.B."/>
            <person name="Chen Z."/>
            <person name="Dunbar C."/>
            <person name="Freedman E."/>
            <person name="Gearin G."/>
            <person name="Gellesch M."/>
            <person name="Goldberg J."/>
            <person name="Griggs A."/>
            <person name="Gujja S."/>
            <person name="Heiman D."/>
            <person name="Howarth C."/>
            <person name="Larson L."/>
            <person name="Lui A."/>
            <person name="MacDonald P.J.P."/>
            <person name="Mehta T."/>
            <person name="Montmayeur A."/>
            <person name="Murphy C."/>
            <person name="Neiman D."/>
            <person name="Pearson M."/>
            <person name="Priest M."/>
            <person name="Roberts A."/>
            <person name="Saif S."/>
            <person name="Shea T."/>
            <person name="Shenoy N."/>
            <person name="Sisk P."/>
            <person name="Stolte C."/>
            <person name="Sykes S."/>
            <person name="Yandava C."/>
            <person name="Wortman J."/>
            <person name="Nusbaum C."/>
            <person name="Birren B."/>
        </authorList>
    </citation>
    <scope>NUCLEOTIDE SEQUENCE</scope>
    <source>
        <strain evidence="7">ATCC 64411</strain>
    </source>
</reference>
<evidence type="ECO:0000256" key="4">
    <source>
        <dbReference type="ARBA" id="ARBA00023239"/>
    </source>
</evidence>
<evidence type="ECO:0000259" key="6">
    <source>
        <dbReference type="Pfam" id="PF01212"/>
    </source>
</evidence>
<evidence type="ECO:0000256" key="3">
    <source>
        <dbReference type="ARBA" id="ARBA00022898"/>
    </source>
</evidence>
<dbReference type="AlphaFoldDB" id="A0A0C4DKY9"/>
<feature type="region of interest" description="Disordered" evidence="5">
    <location>
        <begin position="500"/>
        <end position="519"/>
    </location>
</feature>
<dbReference type="GO" id="GO:0008732">
    <property type="term" value="F:L-allo-threonine aldolase activity"/>
    <property type="evidence" value="ECO:0007669"/>
    <property type="project" value="TreeGrafter"/>
</dbReference>
<dbReference type="FunFam" id="3.40.640.10:FF:000030">
    <property type="entry name" value="Low-specificity L-threonine aldolase"/>
    <property type="match status" value="1"/>
</dbReference>
<dbReference type="EnsemblFungi" id="MAPG_00421T0">
    <property type="protein sequence ID" value="MAPG_00421T0"/>
    <property type="gene ID" value="MAPG_00421"/>
</dbReference>
<proteinExistence type="inferred from homology"/>
<reference evidence="9" key="1">
    <citation type="submission" date="2010-05" db="EMBL/GenBank/DDBJ databases">
        <title>The genome sequence of Magnaporthe poae strain ATCC 64411.</title>
        <authorList>
            <person name="Ma L.-J."/>
            <person name="Dead R."/>
            <person name="Young S."/>
            <person name="Zeng Q."/>
            <person name="Koehrsen M."/>
            <person name="Alvarado L."/>
            <person name="Berlin A."/>
            <person name="Chapman S.B."/>
            <person name="Chen Z."/>
            <person name="Freedman E."/>
            <person name="Gellesch M."/>
            <person name="Goldberg J."/>
            <person name="Griggs A."/>
            <person name="Gujja S."/>
            <person name="Heilman E.R."/>
            <person name="Heiman D."/>
            <person name="Hepburn T."/>
            <person name="Howarth C."/>
            <person name="Jen D."/>
            <person name="Larson L."/>
            <person name="Mehta T."/>
            <person name="Neiman D."/>
            <person name="Pearson M."/>
            <person name="Roberts A."/>
            <person name="Saif S."/>
            <person name="Shea T."/>
            <person name="Shenoy N."/>
            <person name="Sisk P."/>
            <person name="Stolte C."/>
            <person name="Sykes S."/>
            <person name="Walk T."/>
            <person name="White J."/>
            <person name="Yandava C."/>
            <person name="Haas B."/>
            <person name="Nusbaum C."/>
            <person name="Birren B."/>
        </authorList>
    </citation>
    <scope>NUCLEOTIDE SEQUENCE [LARGE SCALE GENOMIC DNA]</scope>
    <source>
        <strain evidence="9">ATCC 64411 / 73-15</strain>
    </source>
</reference>
<evidence type="ECO:0000313" key="8">
    <source>
        <dbReference type="EnsemblFungi" id="MAPG_00421T0"/>
    </source>
</evidence>
<dbReference type="NCBIfam" id="NF041359">
    <property type="entry name" value="GntG_guanitoxin"/>
    <property type="match status" value="1"/>
</dbReference>
<dbReference type="GO" id="GO:0006545">
    <property type="term" value="P:glycine biosynthetic process"/>
    <property type="evidence" value="ECO:0007669"/>
    <property type="project" value="TreeGrafter"/>
</dbReference>
<reference evidence="8" key="5">
    <citation type="submission" date="2015-06" db="UniProtKB">
        <authorList>
            <consortium name="EnsemblFungi"/>
        </authorList>
    </citation>
    <scope>IDENTIFICATION</scope>
    <source>
        <strain evidence="8">ATCC 64411</strain>
    </source>
</reference>
<keyword evidence="3" id="KW-0663">Pyridoxal phosphate</keyword>
<evidence type="ECO:0000313" key="9">
    <source>
        <dbReference type="Proteomes" id="UP000011715"/>
    </source>
</evidence>
<dbReference type="EMBL" id="GL876966">
    <property type="protein sequence ID" value="KLU81331.1"/>
    <property type="molecule type" value="Genomic_DNA"/>
</dbReference>
<dbReference type="eggNOG" id="KOG1368">
    <property type="taxonomic scope" value="Eukaryota"/>
</dbReference>
<dbReference type="GO" id="GO:0005829">
    <property type="term" value="C:cytosol"/>
    <property type="evidence" value="ECO:0007669"/>
    <property type="project" value="TreeGrafter"/>
</dbReference>
<comment type="similarity">
    <text evidence="2">Belongs to the threonine aldolase family.</text>
</comment>
<dbReference type="VEuPathDB" id="FungiDB:MAPG_00421"/>
<dbReference type="InterPro" id="IPR023603">
    <property type="entry name" value="Low_specificity_L-TA-like"/>
</dbReference>
<evidence type="ECO:0000256" key="1">
    <source>
        <dbReference type="ARBA" id="ARBA00001933"/>
    </source>
</evidence>
<dbReference type="PANTHER" id="PTHR48097">
    <property type="entry name" value="L-THREONINE ALDOLASE-RELATED"/>
    <property type="match status" value="1"/>
</dbReference>
<reference evidence="7" key="2">
    <citation type="submission" date="2010-05" db="EMBL/GenBank/DDBJ databases">
        <title>The Genome Sequence of Magnaporthe poae strain ATCC 64411.</title>
        <authorList>
            <consortium name="The Broad Institute Genome Sequencing Platform"/>
            <consortium name="Broad Institute Genome Sequencing Center for Infectious Disease"/>
            <person name="Ma L.-J."/>
            <person name="Dead R."/>
            <person name="Young S."/>
            <person name="Zeng Q."/>
            <person name="Koehrsen M."/>
            <person name="Alvarado L."/>
            <person name="Berlin A."/>
            <person name="Chapman S.B."/>
            <person name="Chen Z."/>
            <person name="Freedman E."/>
            <person name="Gellesch M."/>
            <person name="Goldberg J."/>
            <person name="Griggs A."/>
            <person name="Gujja S."/>
            <person name="Heilman E.R."/>
            <person name="Heiman D."/>
            <person name="Hepburn T."/>
            <person name="Howarth C."/>
            <person name="Jen D."/>
            <person name="Larson L."/>
            <person name="Mehta T."/>
            <person name="Neiman D."/>
            <person name="Pearson M."/>
            <person name="Roberts A."/>
            <person name="Saif S."/>
            <person name="Shea T."/>
            <person name="Shenoy N."/>
            <person name="Sisk P."/>
            <person name="Stolte C."/>
            <person name="Sykes S."/>
            <person name="Walk T."/>
            <person name="White J."/>
            <person name="Yandava C."/>
            <person name="Haas B."/>
            <person name="Nusbaum C."/>
            <person name="Birren B."/>
        </authorList>
    </citation>
    <scope>NUCLEOTIDE SEQUENCE</scope>
    <source>
        <strain evidence="7">ATCC 64411</strain>
    </source>
</reference>
<name>A0A0C4DKY9_MAGP6</name>
<accession>A0A0C4DKY9</accession>
<dbReference type="OrthoDB" id="10261951at2759"/>
<protein>
    <submittedName>
        <fullName evidence="7">Threonine aldolase</fullName>
    </submittedName>
</protein>
<gene>
    <name evidence="7" type="ORF">MAPG_00421</name>
</gene>
<evidence type="ECO:0000256" key="2">
    <source>
        <dbReference type="ARBA" id="ARBA00006966"/>
    </source>
</evidence>
<dbReference type="CDD" id="cd06502">
    <property type="entry name" value="TA_like"/>
    <property type="match status" value="1"/>
</dbReference>
<feature type="domain" description="Aromatic amino acid beta-eliminating lyase/threonine aldolase" evidence="6">
    <location>
        <begin position="156"/>
        <end position="447"/>
    </location>
</feature>
<evidence type="ECO:0000313" key="7">
    <source>
        <dbReference type="EMBL" id="KLU81331.1"/>
    </source>
</evidence>
<dbReference type="InterPro" id="IPR001597">
    <property type="entry name" value="ArAA_b-elim_lyase/Thr_aldolase"/>
</dbReference>
<comment type="cofactor">
    <cofactor evidence="1">
        <name>pyridoxal 5'-phosphate</name>
        <dbReference type="ChEBI" id="CHEBI:597326"/>
    </cofactor>
</comment>
<feature type="compositionally biased region" description="Gly residues" evidence="5">
    <location>
        <begin position="500"/>
        <end position="512"/>
    </location>
</feature>
<dbReference type="SUPFAM" id="SSF53383">
    <property type="entry name" value="PLP-dependent transferases"/>
    <property type="match status" value="1"/>
</dbReference>